<dbReference type="Proteomes" id="UP000434044">
    <property type="component" value="Unassembled WGS sequence"/>
</dbReference>
<dbReference type="SUPFAM" id="SSF52242">
    <property type="entry name" value="Cobalamin (vitamin B12)-binding domain"/>
    <property type="match status" value="1"/>
</dbReference>
<proteinExistence type="predicted"/>
<dbReference type="InterPro" id="IPR003759">
    <property type="entry name" value="Cbl-bd_cap"/>
</dbReference>
<sequence length="362" mass="40139">MSTDPPWCIPASAAEHYRSNKDAMAAAVSQRLAAHPRFAEFLGGNPRRLLDTNHRNHAAFMVEVLSANDRSLLDSTLPWVYSAYHNQGIAFDYFAAELEAWIAVIGETLPAADAAAILPVYRWMLDVHPHSVERALQYEARRLPVSKVWRHDYDFILEHLFQGDYSVVIRHCRVLMQRGMSYAQVLRELFYPAMVEVGARWEAGEFSVDMEHQTTAMVYGILSALYYDQPFPALSRGRALVAPVSNEFHELGAWMLTTTLELDGWEVTLLGCDTTPESLVATALAEHPRFIALSVTLVSNVQEARRAVTALRAALGAETPPILVGGQAFIAAPTLVETVGADLFLESAEVLVDWARTLETGG</sequence>
<gene>
    <name evidence="2" type="ORF">GJ668_04600</name>
</gene>
<feature type="domain" description="B12-binding" evidence="1">
    <location>
        <begin position="236"/>
        <end position="362"/>
    </location>
</feature>
<dbReference type="RefSeq" id="WP_155448949.1">
    <property type="nucleotide sequence ID" value="NZ_WNKT01000006.1"/>
</dbReference>
<dbReference type="AlphaFoldDB" id="A0A6N8ECL8"/>
<dbReference type="Gene3D" id="3.40.50.280">
    <property type="entry name" value="Cobalamin-binding domain"/>
    <property type="match status" value="1"/>
</dbReference>
<dbReference type="GO" id="GO:0031419">
    <property type="term" value="F:cobalamin binding"/>
    <property type="evidence" value="ECO:0007669"/>
    <property type="project" value="InterPro"/>
</dbReference>
<organism evidence="2 3">
    <name type="scientific">Allochromatium palmeri</name>
    <dbReference type="NCBI Taxonomy" id="231048"/>
    <lineage>
        <taxon>Bacteria</taxon>
        <taxon>Pseudomonadati</taxon>
        <taxon>Pseudomonadota</taxon>
        <taxon>Gammaproteobacteria</taxon>
        <taxon>Chromatiales</taxon>
        <taxon>Chromatiaceae</taxon>
        <taxon>Allochromatium</taxon>
    </lineage>
</organism>
<comment type="caution">
    <text evidence="2">The sequence shown here is derived from an EMBL/GenBank/DDBJ whole genome shotgun (WGS) entry which is preliminary data.</text>
</comment>
<dbReference type="Pfam" id="PF02607">
    <property type="entry name" value="B12-binding_2"/>
    <property type="match status" value="1"/>
</dbReference>
<keyword evidence="3" id="KW-1185">Reference proteome</keyword>
<dbReference type="Gene3D" id="1.10.1240.10">
    <property type="entry name" value="Methionine synthase domain"/>
    <property type="match status" value="1"/>
</dbReference>
<evidence type="ECO:0000313" key="3">
    <source>
        <dbReference type="Proteomes" id="UP000434044"/>
    </source>
</evidence>
<dbReference type="InterPro" id="IPR006158">
    <property type="entry name" value="Cobalamin-bd"/>
</dbReference>
<evidence type="ECO:0000313" key="2">
    <source>
        <dbReference type="EMBL" id="MTW20376.1"/>
    </source>
</evidence>
<accession>A0A6N8ECL8</accession>
<dbReference type="GO" id="GO:0046872">
    <property type="term" value="F:metal ion binding"/>
    <property type="evidence" value="ECO:0007669"/>
    <property type="project" value="InterPro"/>
</dbReference>
<name>A0A6N8ECL8_9GAMM</name>
<dbReference type="InterPro" id="IPR036594">
    <property type="entry name" value="Meth_synthase_dom"/>
</dbReference>
<dbReference type="OrthoDB" id="5756833at2"/>
<dbReference type="InterPro" id="IPR036724">
    <property type="entry name" value="Cobalamin-bd_sf"/>
</dbReference>
<dbReference type="EMBL" id="WNKT01000006">
    <property type="protein sequence ID" value="MTW20376.1"/>
    <property type="molecule type" value="Genomic_DNA"/>
</dbReference>
<reference evidence="2 3" key="1">
    <citation type="submission" date="2019-11" db="EMBL/GenBank/DDBJ databases">
        <title>Whole-genome sequence of the anaerobic purple sulfur bacterium Allochromatium palmeri DSM 15591.</title>
        <authorList>
            <person name="Kyndt J.A."/>
            <person name="Meyer T.E."/>
        </authorList>
    </citation>
    <scope>NUCLEOTIDE SEQUENCE [LARGE SCALE GENOMIC DNA]</scope>
    <source>
        <strain evidence="2 3">DSM 15591</strain>
    </source>
</reference>
<dbReference type="Pfam" id="PF02310">
    <property type="entry name" value="B12-binding"/>
    <property type="match status" value="1"/>
</dbReference>
<dbReference type="PROSITE" id="PS51332">
    <property type="entry name" value="B12_BINDING"/>
    <property type="match status" value="1"/>
</dbReference>
<evidence type="ECO:0000259" key="1">
    <source>
        <dbReference type="PROSITE" id="PS51332"/>
    </source>
</evidence>
<protein>
    <submittedName>
        <fullName evidence="2">Cobalamin-binding protein</fullName>
    </submittedName>
</protein>